<accession>A0A6J4R2X3</accession>
<keyword evidence="2" id="KW-1133">Transmembrane helix</keyword>
<dbReference type="EMBL" id="CADCVD010000134">
    <property type="protein sequence ID" value="CAA9454037.1"/>
    <property type="molecule type" value="Genomic_DNA"/>
</dbReference>
<name>A0A6J4R2X3_9ACTN</name>
<evidence type="ECO:0000313" key="3">
    <source>
        <dbReference type="EMBL" id="CAA9454037.1"/>
    </source>
</evidence>
<dbReference type="AlphaFoldDB" id="A0A6J4R2X3"/>
<keyword evidence="2" id="KW-0472">Membrane</keyword>
<reference evidence="3" key="1">
    <citation type="submission" date="2020-02" db="EMBL/GenBank/DDBJ databases">
        <authorList>
            <person name="Meier V. D."/>
        </authorList>
    </citation>
    <scope>NUCLEOTIDE SEQUENCE</scope>
    <source>
        <strain evidence="3">AVDCRST_MAG37</strain>
    </source>
</reference>
<evidence type="ECO:0000256" key="2">
    <source>
        <dbReference type="SAM" id="Phobius"/>
    </source>
</evidence>
<protein>
    <submittedName>
        <fullName evidence="3">Uncharacterized protein</fullName>
    </submittedName>
</protein>
<feature type="transmembrane region" description="Helical" evidence="2">
    <location>
        <begin position="12"/>
        <end position="30"/>
    </location>
</feature>
<organism evidence="3">
    <name type="scientific">uncultured Rubrobacteraceae bacterium</name>
    <dbReference type="NCBI Taxonomy" id="349277"/>
    <lineage>
        <taxon>Bacteria</taxon>
        <taxon>Bacillati</taxon>
        <taxon>Actinomycetota</taxon>
        <taxon>Rubrobacteria</taxon>
        <taxon>Rubrobacterales</taxon>
        <taxon>Rubrobacteraceae</taxon>
        <taxon>environmental samples</taxon>
    </lineage>
</organism>
<sequence>MLPDTVTQTLPFLVLVTLGAATLLVALGALRSARRAEEGGESRHELLRDQAERTELLREERKTLIEELELERRERLQAQRRVEQLTREHPHLELERELQRVTEELELEREGRLHNHRERQRLAEELEEERLARSEDQREVERLRLEVGQLVEELEGMEERHAFSKRSKSLWGRLFGARDR</sequence>
<feature type="coiled-coil region" evidence="1">
    <location>
        <begin position="47"/>
        <end position="160"/>
    </location>
</feature>
<evidence type="ECO:0000256" key="1">
    <source>
        <dbReference type="SAM" id="Coils"/>
    </source>
</evidence>
<proteinExistence type="predicted"/>
<keyword evidence="2" id="KW-0812">Transmembrane</keyword>
<gene>
    <name evidence="3" type="ORF">AVDCRST_MAG37-2703</name>
</gene>
<keyword evidence="1" id="KW-0175">Coiled coil</keyword>